<dbReference type="EMBL" id="CP041666">
    <property type="protein sequence ID" value="QDP40987.1"/>
    <property type="molecule type" value="Genomic_DNA"/>
</dbReference>
<dbReference type="InterPro" id="IPR021415">
    <property type="entry name" value="SAV0927-like"/>
</dbReference>
<dbReference type="Pfam" id="PF11256">
    <property type="entry name" value="SAV0927-like"/>
    <property type="match status" value="1"/>
</dbReference>
<dbReference type="AlphaFoldDB" id="A0A516KHW3"/>
<evidence type="ECO:0000313" key="1">
    <source>
        <dbReference type="EMBL" id="QDP40987.1"/>
    </source>
</evidence>
<sequence length="93" mass="10969">MEANEMGKSFLEDKHIQIPARKVSFKGKYYRYDLLVVEEKEEDGNRIVLDLNGNRFTHMKLEDVEKEGFLEHALQLTEIEAEDIKPFLREILS</sequence>
<keyword evidence="2" id="KW-1185">Reference proteome</keyword>
<accession>A0A516KHW3</accession>
<protein>
    <submittedName>
        <fullName evidence="1">DUF3055 family protein</fullName>
    </submittedName>
</protein>
<gene>
    <name evidence="1" type="ORF">FN924_12790</name>
</gene>
<organism evidence="1 2">
    <name type="scientific">Radiobacillus deserti</name>
    <dbReference type="NCBI Taxonomy" id="2594883"/>
    <lineage>
        <taxon>Bacteria</taxon>
        <taxon>Bacillati</taxon>
        <taxon>Bacillota</taxon>
        <taxon>Bacilli</taxon>
        <taxon>Bacillales</taxon>
        <taxon>Bacillaceae</taxon>
        <taxon>Radiobacillus</taxon>
    </lineage>
</organism>
<name>A0A516KHW3_9BACI</name>
<evidence type="ECO:0000313" key="2">
    <source>
        <dbReference type="Proteomes" id="UP000315215"/>
    </source>
</evidence>
<proteinExistence type="predicted"/>
<reference evidence="1 2" key="1">
    <citation type="submission" date="2019-07" db="EMBL/GenBank/DDBJ databases">
        <authorList>
            <person name="Li J."/>
        </authorList>
    </citation>
    <scope>NUCLEOTIDE SEQUENCE [LARGE SCALE GENOMIC DNA]</scope>
    <source>
        <strain evidence="1 2">TKL69</strain>
    </source>
</reference>
<dbReference type="KEGG" id="aqt:FN924_12790"/>
<dbReference type="Proteomes" id="UP000315215">
    <property type="component" value="Chromosome"/>
</dbReference>